<name>A0A1I7WAJ7_HETBA</name>
<accession>A0A1I7WAJ7</accession>
<evidence type="ECO:0000313" key="1">
    <source>
        <dbReference type="Proteomes" id="UP000095283"/>
    </source>
</evidence>
<dbReference type="AlphaFoldDB" id="A0A1I7WAJ7"/>
<protein>
    <submittedName>
        <fullName evidence="2">Uncharacterized protein</fullName>
    </submittedName>
</protein>
<proteinExistence type="predicted"/>
<organism evidence="1 2">
    <name type="scientific">Heterorhabditis bacteriophora</name>
    <name type="common">Entomopathogenic nematode worm</name>
    <dbReference type="NCBI Taxonomy" id="37862"/>
    <lineage>
        <taxon>Eukaryota</taxon>
        <taxon>Metazoa</taxon>
        <taxon>Ecdysozoa</taxon>
        <taxon>Nematoda</taxon>
        <taxon>Chromadorea</taxon>
        <taxon>Rhabditida</taxon>
        <taxon>Rhabditina</taxon>
        <taxon>Rhabditomorpha</taxon>
        <taxon>Strongyloidea</taxon>
        <taxon>Heterorhabditidae</taxon>
        <taxon>Heterorhabditis</taxon>
    </lineage>
</organism>
<dbReference type="WBParaSite" id="Hba_01705">
    <property type="protein sequence ID" value="Hba_01705"/>
    <property type="gene ID" value="Hba_01705"/>
</dbReference>
<reference evidence="2" key="1">
    <citation type="submission" date="2016-11" db="UniProtKB">
        <authorList>
            <consortium name="WormBaseParasite"/>
        </authorList>
    </citation>
    <scope>IDENTIFICATION</scope>
</reference>
<sequence>MVLRKISMKVVILYEKRLNSN</sequence>
<dbReference type="Proteomes" id="UP000095283">
    <property type="component" value="Unplaced"/>
</dbReference>
<keyword evidence="1" id="KW-1185">Reference proteome</keyword>
<evidence type="ECO:0000313" key="2">
    <source>
        <dbReference type="WBParaSite" id="Hba_01705"/>
    </source>
</evidence>